<gene>
    <name evidence="6" type="ORF">HNQ51_000379</name>
</gene>
<feature type="domain" description="HTH luxR-type" evidence="4">
    <location>
        <begin position="143"/>
        <end position="208"/>
    </location>
</feature>
<dbReference type="InterPro" id="IPR051015">
    <property type="entry name" value="EvgA-like"/>
</dbReference>
<name>A0A840S1X3_9BURK</name>
<dbReference type="EMBL" id="JACHHO010000001">
    <property type="protein sequence ID" value="MBB5203086.1"/>
    <property type="molecule type" value="Genomic_DNA"/>
</dbReference>
<dbReference type="SUPFAM" id="SSF46894">
    <property type="entry name" value="C-terminal effector domain of the bipartite response regulators"/>
    <property type="match status" value="1"/>
</dbReference>
<dbReference type="InterPro" id="IPR000792">
    <property type="entry name" value="Tscrpt_reg_LuxR_C"/>
</dbReference>
<evidence type="ECO:0000256" key="1">
    <source>
        <dbReference type="ARBA" id="ARBA00022553"/>
    </source>
</evidence>
<dbReference type="PANTHER" id="PTHR45566:SF2">
    <property type="entry name" value="NARL SUBFAMILY"/>
    <property type="match status" value="1"/>
</dbReference>
<evidence type="ECO:0000259" key="5">
    <source>
        <dbReference type="PROSITE" id="PS50110"/>
    </source>
</evidence>
<dbReference type="InterPro" id="IPR016032">
    <property type="entry name" value="Sig_transdc_resp-reg_C-effctor"/>
</dbReference>
<dbReference type="Pfam" id="PF00072">
    <property type="entry name" value="Response_reg"/>
    <property type="match status" value="1"/>
</dbReference>
<accession>A0A840S1X3</accession>
<dbReference type="SUPFAM" id="SSF52172">
    <property type="entry name" value="CheY-like"/>
    <property type="match status" value="1"/>
</dbReference>
<keyword evidence="2 6" id="KW-0238">DNA-binding</keyword>
<organism evidence="6 7">
    <name type="scientific">Inhella inkyongensis</name>
    <dbReference type="NCBI Taxonomy" id="392593"/>
    <lineage>
        <taxon>Bacteria</taxon>
        <taxon>Pseudomonadati</taxon>
        <taxon>Pseudomonadota</taxon>
        <taxon>Betaproteobacteria</taxon>
        <taxon>Burkholderiales</taxon>
        <taxon>Sphaerotilaceae</taxon>
        <taxon>Inhella</taxon>
    </lineage>
</organism>
<dbReference type="Pfam" id="PF00196">
    <property type="entry name" value="GerE"/>
    <property type="match status" value="1"/>
</dbReference>
<sequence length="210" mass="22428">MDELDGFSILLVDDHALFRDGIALALAQCAPGLRLIPVATLDEAQGWLQRAGADVDLVLIDYRLPGIDGLKGAVGLRAAFPQTACALMSGADDPALPERTRRAGLAGYFHKSIDLQRLLAGLRQLAAGETCFPSDSMAPDLAESAPLRELTERQREVLRRVAAGATNKEIALSMGIAPHTVKNHLAQAFERLGAANRTQAAAMVRDDQHG</sequence>
<dbReference type="CDD" id="cd06170">
    <property type="entry name" value="LuxR_C_like"/>
    <property type="match status" value="1"/>
</dbReference>
<reference evidence="6 7" key="1">
    <citation type="submission" date="2020-08" db="EMBL/GenBank/DDBJ databases">
        <title>Genomic Encyclopedia of Type Strains, Phase IV (KMG-IV): sequencing the most valuable type-strain genomes for metagenomic binning, comparative biology and taxonomic classification.</title>
        <authorList>
            <person name="Goeker M."/>
        </authorList>
    </citation>
    <scope>NUCLEOTIDE SEQUENCE [LARGE SCALE GENOMIC DNA]</scope>
    <source>
        <strain evidence="6 7">DSM 23958</strain>
    </source>
</reference>
<dbReference type="InterPro" id="IPR001789">
    <property type="entry name" value="Sig_transdc_resp-reg_receiver"/>
</dbReference>
<dbReference type="Gene3D" id="3.40.50.2300">
    <property type="match status" value="1"/>
</dbReference>
<dbReference type="SMART" id="SM00448">
    <property type="entry name" value="REC"/>
    <property type="match status" value="1"/>
</dbReference>
<feature type="modified residue" description="4-aspartylphosphate" evidence="3">
    <location>
        <position position="61"/>
    </location>
</feature>
<proteinExistence type="predicted"/>
<evidence type="ECO:0000256" key="3">
    <source>
        <dbReference type="PROSITE-ProRule" id="PRU00169"/>
    </source>
</evidence>
<dbReference type="PANTHER" id="PTHR45566">
    <property type="entry name" value="HTH-TYPE TRANSCRIPTIONAL REGULATOR YHJB-RELATED"/>
    <property type="match status" value="1"/>
</dbReference>
<dbReference type="Gene3D" id="1.10.10.10">
    <property type="entry name" value="Winged helix-like DNA-binding domain superfamily/Winged helix DNA-binding domain"/>
    <property type="match status" value="1"/>
</dbReference>
<dbReference type="Proteomes" id="UP000554837">
    <property type="component" value="Unassembled WGS sequence"/>
</dbReference>
<feature type="domain" description="Response regulatory" evidence="5">
    <location>
        <begin position="8"/>
        <end position="126"/>
    </location>
</feature>
<dbReference type="SMART" id="SM00421">
    <property type="entry name" value="HTH_LUXR"/>
    <property type="match status" value="1"/>
</dbReference>
<dbReference type="InterPro" id="IPR058245">
    <property type="entry name" value="NreC/VraR/RcsB-like_REC"/>
</dbReference>
<evidence type="ECO:0000256" key="2">
    <source>
        <dbReference type="ARBA" id="ARBA00023125"/>
    </source>
</evidence>
<keyword evidence="7" id="KW-1185">Reference proteome</keyword>
<evidence type="ECO:0000313" key="6">
    <source>
        <dbReference type="EMBL" id="MBB5203086.1"/>
    </source>
</evidence>
<evidence type="ECO:0000259" key="4">
    <source>
        <dbReference type="PROSITE" id="PS50043"/>
    </source>
</evidence>
<dbReference type="PROSITE" id="PS50043">
    <property type="entry name" value="HTH_LUXR_2"/>
    <property type="match status" value="1"/>
</dbReference>
<dbReference type="InterPro" id="IPR011006">
    <property type="entry name" value="CheY-like_superfamily"/>
</dbReference>
<keyword evidence="1 3" id="KW-0597">Phosphoprotein</keyword>
<dbReference type="PRINTS" id="PR00038">
    <property type="entry name" value="HTHLUXR"/>
</dbReference>
<protein>
    <submittedName>
        <fullName evidence="6">DNA-binding NarL/FixJ family response regulator</fullName>
    </submittedName>
</protein>
<dbReference type="GO" id="GO:0006355">
    <property type="term" value="P:regulation of DNA-templated transcription"/>
    <property type="evidence" value="ECO:0007669"/>
    <property type="project" value="InterPro"/>
</dbReference>
<dbReference type="PROSITE" id="PS50110">
    <property type="entry name" value="RESPONSE_REGULATORY"/>
    <property type="match status" value="1"/>
</dbReference>
<evidence type="ECO:0000313" key="7">
    <source>
        <dbReference type="Proteomes" id="UP000554837"/>
    </source>
</evidence>
<dbReference type="InterPro" id="IPR036388">
    <property type="entry name" value="WH-like_DNA-bd_sf"/>
</dbReference>
<dbReference type="RefSeq" id="WP_184044637.1">
    <property type="nucleotide sequence ID" value="NZ_JACHHO010000001.1"/>
</dbReference>
<dbReference type="CDD" id="cd17535">
    <property type="entry name" value="REC_NarL-like"/>
    <property type="match status" value="1"/>
</dbReference>
<dbReference type="AlphaFoldDB" id="A0A840S1X3"/>
<comment type="caution">
    <text evidence="6">The sequence shown here is derived from an EMBL/GenBank/DDBJ whole genome shotgun (WGS) entry which is preliminary data.</text>
</comment>
<dbReference type="GO" id="GO:0000160">
    <property type="term" value="P:phosphorelay signal transduction system"/>
    <property type="evidence" value="ECO:0007669"/>
    <property type="project" value="InterPro"/>
</dbReference>
<dbReference type="GO" id="GO:0003677">
    <property type="term" value="F:DNA binding"/>
    <property type="evidence" value="ECO:0007669"/>
    <property type="project" value="UniProtKB-KW"/>
</dbReference>